<dbReference type="PANTHER" id="PTHR44051">
    <property type="entry name" value="GLUTATHIONE S-TRANSFERASE-RELATED"/>
    <property type="match status" value="1"/>
</dbReference>
<evidence type="ECO:0000259" key="2">
    <source>
        <dbReference type="PROSITE" id="PS50404"/>
    </source>
</evidence>
<dbReference type="CDD" id="cd03057">
    <property type="entry name" value="GST_N_Beta"/>
    <property type="match status" value="1"/>
</dbReference>
<dbReference type="InterPro" id="IPR040079">
    <property type="entry name" value="Glutathione_S-Trfase"/>
</dbReference>
<accession>A0ABY8QCC2</accession>
<evidence type="ECO:0000313" key="5">
    <source>
        <dbReference type="Proteomes" id="UP001241605"/>
    </source>
</evidence>
<dbReference type="SFLD" id="SFLDS00019">
    <property type="entry name" value="Glutathione_Transferase_(cytos"/>
    <property type="match status" value="1"/>
</dbReference>
<dbReference type="PROSITE" id="PS50405">
    <property type="entry name" value="GST_CTER"/>
    <property type="match status" value="1"/>
</dbReference>
<dbReference type="InterPro" id="IPR010987">
    <property type="entry name" value="Glutathione-S-Trfase_C-like"/>
</dbReference>
<gene>
    <name evidence="4" type="ORF">QF118_09905</name>
</gene>
<keyword evidence="5" id="KW-1185">Reference proteome</keyword>
<evidence type="ECO:0000256" key="1">
    <source>
        <dbReference type="SAM" id="MobiDB-lite"/>
    </source>
</evidence>
<dbReference type="SFLD" id="SFLDG00358">
    <property type="entry name" value="Main_(cytGST)"/>
    <property type="match status" value="1"/>
</dbReference>
<dbReference type="SUPFAM" id="SSF47616">
    <property type="entry name" value="GST C-terminal domain-like"/>
    <property type="match status" value="1"/>
</dbReference>
<dbReference type="Proteomes" id="UP001241605">
    <property type="component" value="Chromosome"/>
</dbReference>
<organism evidence="4 5">
    <name type="scientific">Tropicibacter oceani</name>
    <dbReference type="NCBI Taxonomy" id="3058420"/>
    <lineage>
        <taxon>Bacteria</taxon>
        <taxon>Pseudomonadati</taxon>
        <taxon>Pseudomonadota</taxon>
        <taxon>Alphaproteobacteria</taxon>
        <taxon>Rhodobacterales</taxon>
        <taxon>Roseobacteraceae</taxon>
        <taxon>Tropicibacter</taxon>
    </lineage>
</organism>
<dbReference type="InterPro" id="IPR004045">
    <property type="entry name" value="Glutathione_S-Trfase_N"/>
</dbReference>
<dbReference type="Gene3D" id="3.40.30.10">
    <property type="entry name" value="Glutaredoxin"/>
    <property type="match status" value="1"/>
</dbReference>
<proteinExistence type="predicted"/>
<dbReference type="Pfam" id="PF13409">
    <property type="entry name" value="GST_N_2"/>
    <property type="match status" value="1"/>
</dbReference>
<dbReference type="EMBL" id="CP124616">
    <property type="protein sequence ID" value="WGW02272.1"/>
    <property type="molecule type" value="Genomic_DNA"/>
</dbReference>
<name>A0ABY8QCC2_9RHOB</name>
<feature type="region of interest" description="Disordered" evidence="1">
    <location>
        <begin position="204"/>
        <end position="233"/>
    </location>
</feature>
<dbReference type="PROSITE" id="PS50404">
    <property type="entry name" value="GST_NTER"/>
    <property type="match status" value="1"/>
</dbReference>
<dbReference type="SUPFAM" id="SSF52833">
    <property type="entry name" value="Thioredoxin-like"/>
    <property type="match status" value="1"/>
</dbReference>
<dbReference type="CDD" id="cd03188">
    <property type="entry name" value="GST_C_Beta"/>
    <property type="match status" value="1"/>
</dbReference>
<dbReference type="PANTHER" id="PTHR44051:SF8">
    <property type="entry name" value="GLUTATHIONE S-TRANSFERASE GSTA"/>
    <property type="match status" value="1"/>
</dbReference>
<evidence type="ECO:0000259" key="3">
    <source>
        <dbReference type="PROSITE" id="PS50405"/>
    </source>
</evidence>
<dbReference type="Gene3D" id="1.20.1050.10">
    <property type="match status" value="1"/>
</dbReference>
<feature type="domain" description="GST C-terminal" evidence="3">
    <location>
        <begin position="85"/>
        <end position="219"/>
    </location>
</feature>
<dbReference type="RefSeq" id="WP_282298906.1">
    <property type="nucleotide sequence ID" value="NZ_CP124616.1"/>
</dbReference>
<dbReference type="InterPro" id="IPR036249">
    <property type="entry name" value="Thioredoxin-like_sf"/>
</dbReference>
<protein>
    <submittedName>
        <fullName evidence="4">Glutathione S-transferase family protein</fullName>
    </submittedName>
</protein>
<evidence type="ECO:0000313" key="4">
    <source>
        <dbReference type="EMBL" id="WGW02272.1"/>
    </source>
</evidence>
<reference evidence="4 5" key="1">
    <citation type="submission" date="2023-05" db="EMBL/GenBank/DDBJ databases">
        <title>YMD87, complete Genome.</title>
        <authorList>
            <person name="Zhang J."/>
            <person name="Xu X."/>
        </authorList>
    </citation>
    <scope>NUCLEOTIDE SEQUENCE [LARGE SCALE GENOMIC DNA]</scope>
    <source>
        <strain evidence="4 5">YMD87</strain>
    </source>
</reference>
<feature type="domain" description="GST N-terminal" evidence="2">
    <location>
        <begin position="1"/>
        <end position="81"/>
    </location>
</feature>
<dbReference type="InterPro" id="IPR036282">
    <property type="entry name" value="Glutathione-S-Trfase_C_sf"/>
</dbReference>
<sequence length="233" mass="25446">MTLVLHYAPDNASLIVRIVLEELGLAYSTRLVDRSQRAQDSAAYRSINPAGLIPALETPQGVIFETGAIVLWLADRHGRMAPAPDAPERGDFLKWLFFVSNTVHAGLRMTFYPEKYAGAEPSAQSALRATLRARLRGDFHLLDTALVQSGDDYFGGDAPNVLDIYLAALMRWSALYPQGQTGWFDIQSHPALWEMAQALEQRPATRAAQRAEGLGPTPFTAPSLANPPEGSAT</sequence>